<organism evidence="1 2">
    <name type="scientific">Fusarium decemcellulare</name>
    <dbReference type="NCBI Taxonomy" id="57161"/>
    <lineage>
        <taxon>Eukaryota</taxon>
        <taxon>Fungi</taxon>
        <taxon>Dikarya</taxon>
        <taxon>Ascomycota</taxon>
        <taxon>Pezizomycotina</taxon>
        <taxon>Sordariomycetes</taxon>
        <taxon>Hypocreomycetidae</taxon>
        <taxon>Hypocreales</taxon>
        <taxon>Nectriaceae</taxon>
        <taxon>Fusarium</taxon>
        <taxon>Fusarium decemcellulare species complex</taxon>
    </lineage>
</organism>
<reference evidence="1" key="1">
    <citation type="submission" date="2022-08" db="EMBL/GenBank/DDBJ databases">
        <title>Genome Sequence of Fusarium decemcellulare.</title>
        <authorList>
            <person name="Buettner E."/>
        </authorList>
    </citation>
    <scope>NUCLEOTIDE SEQUENCE</scope>
    <source>
        <strain evidence="1">Babe19</strain>
    </source>
</reference>
<gene>
    <name evidence="1" type="ORF">NM208_g1418</name>
</gene>
<sequence length="367" mass="42599">MGLLDRLFGRGDKTSPTDSASTTSAKSYKYQGPKLSNKPLTPREIEEMHAKLFPEQHKPYEPPSLEPLKARLPFKQRVEEGFFRVLDQHNYEQSQSQSLLFSRLPREMRLQIWRSAMGSQKLYLTEKHGRWAQAEKMNDFAWWPKRGLLNVPMLCRAAYVESIAYLYSCNTFCIGFGYPKLPLTSLNTMLPKQHIDSIRHVEVGWHLIRGISQYYDSHPQAWDFSLTVCAPDSDKVWDEACAQLMELSNLKSLTIVVWTSGDARAQLGEAEANMLTPLTGMKHVKHFKIFLPWPQKDATVWEDAPFDICRKYEDRERKQALCWAVLLIILERVKFDVQLLAPDQERSLDYLGISDFRQSTRFRSPYS</sequence>
<comment type="caution">
    <text evidence="1">The sequence shown here is derived from an EMBL/GenBank/DDBJ whole genome shotgun (WGS) entry which is preliminary data.</text>
</comment>
<protein>
    <submittedName>
        <fullName evidence="1">Uncharacterized protein</fullName>
    </submittedName>
</protein>
<dbReference type="Proteomes" id="UP001148629">
    <property type="component" value="Unassembled WGS sequence"/>
</dbReference>
<proteinExistence type="predicted"/>
<evidence type="ECO:0000313" key="2">
    <source>
        <dbReference type="Proteomes" id="UP001148629"/>
    </source>
</evidence>
<accession>A0ACC1SWB3</accession>
<keyword evidence="2" id="KW-1185">Reference proteome</keyword>
<dbReference type="EMBL" id="JANRMS010000072">
    <property type="protein sequence ID" value="KAJ3547635.1"/>
    <property type="molecule type" value="Genomic_DNA"/>
</dbReference>
<name>A0ACC1SWB3_9HYPO</name>
<evidence type="ECO:0000313" key="1">
    <source>
        <dbReference type="EMBL" id="KAJ3547635.1"/>
    </source>
</evidence>